<evidence type="ECO:0000313" key="5">
    <source>
        <dbReference type="Proteomes" id="UP000266188"/>
    </source>
</evidence>
<dbReference type="EMBL" id="MVGC01000041">
    <property type="protein sequence ID" value="RJE25665.1"/>
    <property type="molecule type" value="Genomic_DNA"/>
</dbReference>
<proteinExistence type="predicted"/>
<dbReference type="GO" id="GO:0033596">
    <property type="term" value="C:TSC1-TSC2 complex"/>
    <property type="evidence" value="ECO:0007669"/>
    <property type="project" value="TreeGrafter"/>
</dbReference>
<feature type="compositionally biased region" description="Polar residues" evidence="2">
    <location>
        <begin position="34"/>
        <end position="48"/>
    </location>
</feature>
<dbReference type="InterPro" id="IPR024584">
    <property type="entry name" value="Tuberin_N"/>
</dbReference>
<dbReference type="SUPFAM" id="SSF111347">
    <property type="entry name" value="Rap/Ran-GAP"/>
    <property type="match status" value="1"/>
</dbReference>
<evidence type="ECO:0000256" key="2">
    <source>
        <dbReference type="SAM" id="MobiDB-lite"/>
    </source>
</evidence>
<sequence>MSSDNAPSSPNKPVSSSFADVFKTLGVGRPKSHSPVSLTDSTSDSSPHISDGRRSTLAALGLDQMHRGSIISSSSDTPSGPDFEASFKTLAQKQNLTLAIEEAEIVSKSLQWFSSEQSVSLWEAGAYLLHHETCPEARRAGSRLLEAVAARQDLTPAARLSIFESISYPSEADVIPARVQSLISLSDHGRKLDFTSSSILPIVSSCVVPLYELISSARSKARKAKVTKPNGLGEDEASLADLLQFAVDLMTLQRRPPTSEEIESLLAQIVTICKRTSVAADIKNSLAVFDAVILYADVPDNSFVPLLEILCGIHASVKSLSGPTSRAVRNLAKSPRKLEMVNALNSFLQESSEEHGRNLNILRGTIYVFTDLVRAHGQAGIPEIPFEQLVSSLGVVAKKDDSRVDADILELCVDILEGEYIHLALDQNWSGFVGLLTSCSRRAVEEEDEFTTTTTPMSQQSQPKANLPDDMKSNILANVVRIASVIESLWEKLSRDQRLETIKFLRNVRRHIEPSQASLTLHTIRSERLCFPENLGWEQHCSAIIDSFIRSPLKTTGIRIFGVEILAEAFLNHESFDLFQGKGFLNLILENFVHEDDILFLESLVSFAVDASIYVNDDDTFRFLVDTISSPMSKDQDRDGSQGVESPGVSSPERQLSTSTSTLEPSLANVCSAGLVRMFLRFLNVSAKKALLVFETIMNIAQSPSRPTDSRLTALKLLFRLRCDSAGAIMVISPSENDFLVNILDLAGGVGPKMQAPLDEGYFGRTSSSRASKLTPPLWAYGSPQVLPEEPPETPSTCVYAYGAASSEVSESTGKAVLKANMWLETVLLLLQRETNWDIYSYALAHLGSQLRNRDLFTNAIPQIKLLRSILCDQVKNESFREPPVSTGIKKADVASCIFESLSILVSYHEYFAKSEEDDLIRAFMLGIIGSWGSTSRECIHALSVCCHEVPMSVTKSLNGILDKMSKMITMPNLAVHILEFLALLGRLPDVYINLREEEIRTVFGICIRFLQTSRESRYKASESAARSPQAPGRISGVREVAYSQTDSPDLLPQDGMAKYIYTLTHHVMVFWFLSMKLQDRVKHVNWIMSRLVFKDEFGKDMVEEQSQVFIDLMQRVTFSDLGDTIPFETFPPSPSDGAVVKKSWVVGMSIVTVETAKISGLTQLTKRQASGTTYAMYQQRTAPVLPHQVPTNHDAHLYSDSMRTAVLPNHVMIQLSTTAFPLPTVVQPIPLPDDDITRRAISNFDRTDIIDGHKVGVVYVGEGQTTEAAILSNTSGSADYEFFLSGLGTKVPLEGAAFNTQGLYPGVDGDQAYAWRDRVTEIVYHVATMMPSDPEGDPNCVNKKRHVGNDHVNIVFNRSNAPFNFHTIPSQFNFVNIVISPVCRISKDEPGSANEETPDFEKLYYHVQVLSKPGFPEISPAANPKIISGRNLAAFVRILALNASVFSLIWNSHDGEHISSWRNRLREIKRVRERAQAQMSEPSESTYPAHRRNTHANIYTEELPVRPAPVRPDFAADWNTAADGNILHSLDFSRWSR</sequence>
<dbReference type="Gene3D" id="3.40.50.11210">
    <property type="entry name" value="Rap/Ran-GAP"/>
    <property type="match status" value="1"/>
</dbReference>
<comment type="caution">
    <text evidence="4">The sequence shown here is derived from an EMBL/GenBank/DDBJ whole genome shotgun (WGS) entry which is preliminary data.</text>
</comment>
<evidence type="ECO:0000313" key="4">
    <source>
        <dbReference type="EMBL" id="RJE25665.1"/>
    </source>
</evidence>
<gene>
    <name evidence="4" type="ORF">PHISCL_01992</name>
</gene>
<reference evidence="5" key="1">
    <citation type="submission" date="2017-02" db="EMBL/GenBank/DDBJ databases">
        <authorList>
            <person name="Tafer H."/>
            <person name="Lopandic K."/>
        </authorList>
    </citation>
    <scope>NUCLEOTIDE SEQUENCE [LARGE SCALE GENOMIC DNA]</scope>
    <source>
        <strain evidence="5">CBS 366.77</strain>
    </source>
</reference>
<dbReference type="SUPFAM" id="SSF48371">
    <property type="entry name" value="ARM repeat"/>
    <property type="match status" value="1"/>
</dbReference>
<evidence type="ECO:0000259" key="3">
    <source>
        <dbReference type="PROSITE" id="PS50085"/>
    </source>
</evidence>
<dbReference type="PROSITE" id="PS50085">
    <property type="entry name" value="RAPGAP"/>
    <property type="match status" value="1"/>
</dbReference>
<feature type="region of interest" description="Disordered" evidence="2">
    <location>
        <begin position="26"/>
        <end position="52"/>
    </location>
</feature>
<keyword evidence="1" id="KW-0343">GTPase activation</keyword>
<dbReference type="InterPro" id="IPR027107">
    <property type="entry name" value="Tuberin/Ral-act_asu"/>
</dbReference>
<dbReference type="GO" id="GO:0005096">
    <property type="term" value="F:GTPase activator activity"/>
    <property type="evidence" value="ECO:0007669"/>
    <property type="project" value="UniProtKB-KW"/>
</dbReference>
<keyword evidence="5" id="KW-1185">Reference proteome</keyword>
<feature type="domain" description="Rap-GAP" evidence="3">
    <location>
        <begin position="1242"/>
        <end position="1480"/>
    </location>
</feature>
<feature type="region of interest" description="Disordered" evidence="2">
    <location>
        <begin position="448"/>
        <end position="467"/>
    </location>
</feature>
<protein>
    <submittedName>
        <fullName evidence="4">GTPase Activating Protein</fullName>
    </submittedName>
</protein>
<dbReference type="FunFam" id="3.40.50.11210:FF:000007">
    <property type="entry name" value="Tuberous sclerosis 2"/>
    <property type="match status" value="1"/>
</dbReference>
<dbReference type="Proteomes" id="UP000266188">
    <property type="component" value="Unassembled WGS sequence"/>
</dbReference>
<dbReference type="InterPro" id="IPR018515">
    <property type="entry name" value="Tuberin-type_domain"/>
</dbReference>
<dbReference type="OrthoDB" id="19311at2759"/>
<dbReference type="InterPro" id="IPR000331">
    <property type="entry name" value="Rap/Ran_GAP_dom"/>
</dbReference>
<dbReference type="InterPro" id="IPR035974">
    <property type="entry name" value="Rap/Ran-GAP_sf"/>
</dbReference>
<organism evidence="4 5">
    <name type="scientific">Aspergillus sclerotialis</name>
    <dbReference type="NCBI Taxonomy" id="2070753"/>
    <lineage>
        <taxon>Eukaryota</taxon>
        <taxon>Fungi</taxon>
        <taxon>Dikarya</taxon>
        <taxon>Ascomycota</taxon>
        <taxon>Pezizomycotina</taxon>
        <taxon>Eurotiomycetes</taxon>
        <taxon>Eurotiomycetidae</taxon>
        <taxon>Eurotiales</taxon>
        <taxon>Aspergillaceae</taxon>
        <taxon>Aspergillus</taxon>
        <taxon>Aspergillus subgen. Polypaecilum</taxon>
    </lineage>
</organism>
<dbReference type="GO" id="GO:0051056">
    <property type="term" value="P:regulation of small GTPase mediated signal transduction"/>
    <property type="evidence" value="ECO:0007669"/>
    <property type="project" value="InterPro"/>
</dbReference>
<dbReference type="Pfam" id="PF11864">
    <property type="entry name" value="DUF3384"/>
    <property type="match status" value="1"/>
</dbReference>
<dbReference type="Pfam" id="PF03542">
    <property type="entry name" value="Tuberin"/>
    <property type="match status" value="1"/>
</dbReference>
<dbReference type="GO" id="GO:0032007">
    <property type="term" value="P:negative regulation of TOR signaling"/>
    <property type="evidence" value="ECO:0007669"/>
    <property type="project" value="TreeGrafter"/>
</dbReference>
<name>A0A3A3A6Q7_9EURO</name>
<evidence type="ECO:0000256" key="1">
    <source>
        <dbReference type="ARBA" id="ARBA00022468"/>
    </source>
</evidence>
<dbReference type="InterPro" id="IPR016024">
    <property type="entry name" value="ARM-type_fold"/>
</dbReference>
<dbReference type="PANTHER" id="PTHR10063">
    <property type="entry name" value="TUBERIN"/>
    <property type="match status" value="1"/>
</dbReference>
<dbReference type="GO" id="GO:0005634">
    <property type="term" value="C:nucleus"/>
    <property type="evidence" value="ECO:0007669"/>
    <property type="project" value="InterPro"/>
</dbReference>
<dbReference type="Pfam" id="PF02145">
    <property type="entry name" value="Rap_GAP"/>
    <property type="match status" value="1"/>
</dbReference>
<dbReference type="STRING" id="2070753.A0A3A3A6Q7"/>
<accession>A0A3A3A6Q7</accession>
<feature type="region of interest" description="Disordered" evidence="2">
    <location>
        <begin position="632"/>
        <end position="661"/>
    </location>
</feature>
<dbReference type="PANTHER" id="PTHR10063:SF0">
    <property type="entry name" value="TUBERIN"/>
    <property type="match status" value="1"/>
</dbReference>